<protein>
    <recommendedName>
        <fullName evidence="3">DUF721 domain-containing protein</fullName>
    </recommendedName>
</protein>
<accession>G7V551</accession>
<dbReference type="Proteomes" id="UP000005868">
    <property type="component" value="Chromosome"/>
</dbReference>
<gene>
    <name evidence="1" type="ordered locus">Tlie_0005</name>
</gene>
<dbReference type="PANTHER" id="PTHR36456">
    <property type="entry name" value="UPF0232 PROTEIN SCO3875"/>
    <property type="match status" value="1"/>
</dbReference>
<dbReference type="KEGG" id="tli:Tlie_0005"/>
<organism evidence="1 2">
    <name type="scientific">Thermovirga lienii (strain ATCC BAA-1197 / DSM 17291 / Cas60314)</name>
    <dbReference type="NCBI Taxonomy" id="580340"/>
    <lineage>
        <taxon>Bacteria</taxon>
        <taxon>Thermotogati</taxon>
        <taxon>Synergistota</taxon>
        <taxon>Synergistia</taxon>
        <taxon>Synergistales</taxon>
        <taxon>Thermovirgaceae</taxon>
        <taxon>Thermovirga</taxon>
    </lineage>
</organism>
<reference evidence="1 2" key="2">
    <citation type="journal article" date="2012" name="Stand. Genomic Sci.">
        <title>Genome sequence of the moderately thermophilic, amino-acid-degrading and sulfur-reducing bacterium Thermovirga lienii type strain (Cas60314(T)).</title>
        <authorList>
            <person name="Goker M."/>
            <person name="Saunders E."/>
            <person name="Lapidus A."/>
            <person name="Nolan M."/>
            <person name="Lucas S."/>
            <person name="Hammon N."/>
            <person name="Deshpande S."/>
            <person name="Cheng J.F."/>
            <person name="Han C."/>
            <person name="Tapia R."/>
            <person name="Goodwin L.A."/>
            <person name="Pitluck S."/>
            <person name="Liolios K."/>
            <person name="Mavromatis K."/>
            <person name="Pagani I."/>
            <person name="Ivanova N."/>
            <person name="Mikhailova N."/>
            <person name="Pati A."/>
            <person name="Chen A."/>
            <person name="Palaniappan K."/>
            <person name="Land M."/>
            <person name="Chang Y.J."/>
            <person name="Jeffries C.D."/>
            <person name="Brambilla E.M."/>
            <person name="Rohde M."/>
            <person name="Spring S."/>
            <person name="Detter J.C."/>
            <person name="Woyke T."/>
            <person name="Bristow J."/>
            <person name="Eisen J.A."/>
            <person name="Markowitz V."/>
            <person name="Hugenholtz P."/>
            <person name="Kyrpides N.C."/>
            <person name="Klenk H.P."/>
        </authorList>
    </citation>
    <scope>NUCLEOTIDE SEQUENCE [LARGE SCALE GENOMIC DNA]</scope>
    <source>
        <strain evidence="2">ATCC BAA-1197 / DSM 17291 / Cas60314</strain>
    </source>
</reference>
<dbReference type="EMBL" id="CP003096">
    <property type="protein sequence ID" value="AER65751.1"/>
    <property type="molecule type" value="Genomic_DNA"/>
</dbReference>
<dbReference type="eggNOG" id="COG5512">
    <property type="taxonomic scope" value="Bacteria"/>
</dbReference>
<keyword evidence="2" id="KW-1185">Reference proteome</keyword>
<dbReference type="Pfam" id="PF05258">
    <property type="entry name" value="DciA"/>
    <property type="match status" value="1"/>
</dbReference>
<dbReference type="AlphaFoldDB" id="G7V551"/>
<sequence>MAIRRFPRKSSLRRAKNVLEGVVTPSLKEGIILADMALRWKDIVGYKIANYSMPVSIESGVLVVVASSPGAAHHVSMMGASIAQRIKELWGLEIKGVRSRVGKVRRNQPPRQKRKLLPVEIPKKLLEEKKKAFEGKIGRKDAEEALARLSALYEIRFGRREKKD</sequence>
<dbReference type="HOGENOM" id="CLU_1618214_0_0_0"/>
<name>G7V551_THELD</name>
<dbReference type="PANTHER" id="PTHR36456:SF1">
    <property type="entry name" value="UPF0232 PROTEIN SCO3875"/>
    <property type="match status" value="1"/>
</dbReference>
<dbReference type="InterPro" id="IPR007922">
    <property type="entry name" value="DciA-like"/>
</dbReference>
<dbReference type="STRING" id="580340.Tlie_0005"/>
<dbReference type="OrthoDB" id="46633at2"/>
<evidence type="ECO:0000313" key="2">
    <source>
        <dbReference type="Proteomes" id="UP000005868"/>
    </source>
</evidence>
<reference evidence="2" key="1">
    <citation type="submission" date="2011-10" db="EMBL/GenBank/DDBJ databases">
        <title>The complete genome of chromosome of Thermovirga lienii DSM 17291.</title>
        <authorList>
            <consortium name="US DOE Joint Genome Institute (JGI-PGF)"/>
            <person name="Lucas S."/>
            <person name="Copeland A."/>
            <person name="Lapidus A."/>
            <person name="Glavina del Rio T."/>
            <person name="Dalin E."/>
            <person name="Tice H."/>
            <person name="Bruce D."/>
            <person name="Goodwin L."/>
            <person name="Pitluck S."/>
            <person name="Peters L."/>
            <person name="Mikhailova N."/>
            <person name="Saunders E."/>
            <person name="Kyrpides N."/>
            <person name="Mavromatis K."/>
            <person name="Ivanova N."/>
            <person name="Last F.I."/>
            <person name="Brettin T."/>
            <person name="Detter J.C."/>
            <person name="Han C."/>
            <person name="Larimer F."/>
            <person name="Land M."/>
            <person name="Hauser L."/>
            <person name="Markowitz V."/>
            <person name="Cheng J.-F."/>
            <person name="Hugenholtz P."/>
            <person name="Woyke T."/>
            <person name="Wu D."/>
            <person name="Spring S."/>
            <person name="Schroeder M."/>
            <person name="Brambilla E.-M."/>
            <person name="Klenk H.-P."/>
            <person name="Eisen J.A."/>
        </authorList>
    </citation>
    <scope>NUCLEOTIDE SEQUENCE [LARGE SCALE GENOMIC DNA]</scope>
    <source>
        <strain evidence="2">ATCC BAA-1197 / DSM 17291 / Cas60314</strain>
    </source>
</reference>
<evidence type="ECO:0008006" key="3">
    <source>
        <dbReference type="Google" id="ProtNLM"/>
    </source>
</evidence>
<proteinExistence type="predicted"/>
<evidence type="ECO:0000313" key="1">
    <source>
        <dbReference type="EMBL" id="AER65751.1"/>
    </source>
</evidence>